<evidence type="ECO:0000256" key="1">
    <source>
        <dbReference type="ARBA" id="ARBA00022669"/>
    </source>
</evidence>
<dbReference type="Gene3D" id="2.70.50.50">
    <property type="entry name" value="chitin-binding protein cbp21"/>
    <property type="match status" value="1"/>
</dbReference>
<feature type="chain" id="PRO_5018199624" evidence="6">
    <location>
        <begin position="22"/>
        <end position="544"/>
    </location>
</feature>
<dbReference type="Pfam" id="PF00553">
    <property type="entry name" value="CBM_2"/>
    <property type="match status" value="1"/>
</dbReference>
<gene>
    <name evidence="8" type="ORF">EDC38_2203</name>
</gene>
<dbReference type="InterPro" id="IPR014756">
    <property type="entry name" value="Ig_E-set"/>
</dbReference>
<organism evidence="8 9">
    <name type="scientific">Marinimicrobium koreense</name>
    <dbReference type="NCBI Taxonomy" id="306545"/>
    <lineage>
        <taxon>Bacteria</taxon>
        <taxon>Pseudomonadati</taxon>
        <taxon>Pseudomonadota</taxon>
        <taxon>Gammaproteobacteria</taxon>
        <taxon>Cellvibrionales</taxon>
        <taxon>Cellvibrionaceae</taxon>
        <taxon>Marinimicrobium</taxon>
    </lineage>
</organism>
<reference evidence="8 9" key="1">
    <citation type="submission" date="2018-11" db="EMBL/GenBank/DDBJ databases">
        <title>Genomic Encyclopedia of Type Strains, Phase IV (KMG-IV): sequencing the most valuable type-strain genomes for metagenomic binning, comparative biology and taxonomic classification.</title>
        <authorList>
            <person name="Goeker M."/>
        </authorList>
    </citation>
    <scope>NUCLEOTIDE SEQUENCE [LARGE SCALE GENOMIC DNA]</scope>
    <source>
        <strain evidence="8 9">DSM 16974</strain>
    </source>
</reference>
<dbReference type="InterPro" id="IPR001919">
    <property type="entry name" value="CBD2"/>
</dbReference>
<evidence type="ECO:0000256" key="6">
    <source>
        <dbReference type="SAM" id="SignalP"/>
    </source>
</evidence>
<evidence type="ECO:0000256" key="4">
    <source>
        <dbReference type="ARBA" id="ARBA00023157"/>
    </source>
</evidence>
<dbReference type="GO" id="GO:0005975">
    <property type="term" value="P:carbohydrate metabolic process"/>
    <property type="evidence" value="ECO:0007669"/>
    <property type="project" value="InterPro"/>
</dbReference>
<feature type="signal peptide" evidence="6">
    <location>
        <begin position="1"/>
        <end position="21"/>
    </location>
</feature>
<dbReference type="PROSITE" id="PS51173">
    <property type="entry name" value="CBM2"/>
    <property type="match status" value="1"/>
</dbReference>
<evidence type="ECO:0000259" key="7">
    <source>
        <dbReference type="PROSITE" id="PS51173"/>
    </source>
</evidence>
<dbReference type="GO" id="GO:0008061">
    <property type="term" value="F:chitin binding"/>
    <property type="evidence" value="ECO:0007669"/>
    <property type="project" value="UniProtKB-KW"/>
</dbReference>
<dbReference type="SUPFAM" id="SSF49384">
    <property type="entry name" value="Carbohydrate-binding domain"/>
    <property type="match status" value="1"/>
</dbReference>
<dbReference type="InterPro" id="IPR041029">
    <property type="entry name" value="GbpA_2"/>
</dbReference>
<proteinExistence type="predicted"/>
<dbReference type="CDD" id="cd21177">
    <property type="entry name" value="LPMO_AA10"/>
    <property type="match status" value="1"/>
</dbReference>
<evidence type="ECO:0000256" key="5">
    <source>
        <dbReference type="ARBA" id="ARBA00023295"/>
    </source>
</evidence>
<dbReference type="SUPFAM" id="SSF81296">
    <property type="entry name" value="E set domains"/>
    <property type="match status" value="1"/>
</dbReference>
<dbReference type="Pfam" id="PF18416">
    <property type="entry name" value="GbpA_2"/>
    <property type="match status" value="1"/>
</dbReference>
<dbReference type="InterPro" id="IPR008965">
    <property type="entry name" value="CBM2/CBM3_carb-bd_dom_sf"/>
</dbReference>
<dbReference type="Gene3D" id="3.30.70.2150">
    <property type="match status" value="1"/>
</dbReference>
<dbReference type="SMART" id="SM00637">
    <property type="entry name" value="CBD_II"/>
    <property type="match status" value="1"/>
</dbReference>
<dbReference type="EMBL" id="RJUK01000001">
    <property type="protein sequence ID" value="ROQ21577.1"/>
    <property type="molecule type" value="Genomic_DNA"/>
</dbReference>
<name>A0A3N1P2Z2_9GAMM</name>
<dbReference type="InterPro" id="IPR004302">
    <property type="entry name" value="Cellulose/chitin-bd_N"/>
</dbReference>
<keyword evidence="4" id="KW-1015">Disulfide bond</keyword>
<dbReference type="Proteomes" id="UP000273643">
    <property type="component" value="Unassembled WGS sequence"/>
</dbReference>
<evidence type="ECO:0000256" key="3">
    <source>
        <dbReference type="ARBA" id="ARBA00022801"/>
    </source>
</evidence>
<dbReference type="PROSITE" id="PS00561">
    <property type="entry name" value="CBM2_A"/>
    <property type="match status" value="1"/>
</dbReference>
<dbReference type="GO" id="GO:0030247">
    <property type="term" value="F:polysaccharide binding"/>
    <property type="evidence" value="ECO:0007669"/>
    <property type="project" value="UniProtKB-UniRule"/>
</dbReference>
<protein>
    <submittedName>
        <fullName evidence="8">Chitin-binding protein</fullName>
    </submittedName>
</protein>
<keyword evidence="2 6" id="KW-0732">Signal</keyword>
<dbReference type="AlphaFoldDB" id="A0A3N1P2Z2"/>
<dbReference type="Pfam" id="PF03067">
    <property type="entry name" value="LPMO_10"/>
    <property type="match status" value="1"/>
</dbReference>
<dbReference type="OrthoDB" id="3675244at2"/>
<dbReference type="InterPro" id="IPR012291">
    <property type="entry name" value="CBM2_carb-bd_dom_sf"/>
</dbReference>
<evidence type="ECO:0000256" key="2">
    <source>
        <dbReference type="ARBA" id="ARBA00022729"/>
    </source>
</evidence>
<keyword evidence="9" id="KW-1185">Reference proteome</keyword>
<dbReference type="RefSeq" id="WP_123638550.1">
    <property type="nucleotide sequence ID" value="NZ_RJUK01000001.1"/>
</dbReference>
<keyword evidence="3" id="KW-0378">Hydrolase</keyword>
<evidence type="ECO:0000313" key="9">
    <source>
        <dbReference type="Proteomes" id="UP000273643"/>
    </source>
</evidence>
<dbReference type="Gene3D" id="2.60.40.290">
    <property type="match status" value="1"/>
</dbReference>
<dbReference type="GO" id="GO:0004553">
    <property type="term" value="F:hydrolase activity, hydrolyzing O-glycosyl compounds"/>
    <property type="evidence" value="ECO:0007669"/>
    <property type="project" value="InterPro"/>
</dbReference>
<dbReference type="InterPro" id="IPR018366">
    <property type="entry name" value="CBM2_CS"/>
</dbReference>
<keyword evidence="1" id="KW-0147">Chitin-binding</keyword>
<sequence length="544" mass="57882">MRYQSLLFGSFTLMLSASVMGHGVMSEPASRNWTCGAITKPDTAPAGSACAEAFEGDFQGGYQFMSVLTHDLGRKGVSPLPDNVCGFDSETWQGGATPWDKPIDWPTNEISPGPLTITWDISWGPHFDDTEEFVYYITKPDFQYEVGKPLTWDDFESEPFCDLTGYDDTNPGATPNITPEKGSSLFHTECVVPERTGRHVIYGEWGRNYYTYERFHGCIDVQFDGDNGGDPQPDPVVADLTASPANSVFAGAGEIQLSASGSSGSNLSYNWSVEASNSALYSLSSTSDASTVLTLAEPQSESDVTVRVQVSNADGSDTDAFSFSHVPSTGTSWEDVAPLTNAAQTLSAGDEVQLRLVTNEGTDVYLPSTPFVVDNGDAAVWTYELAQAVNGENTDVRVGVLNDDGDVEPTQSATENRVYAQVPSAYSGAFLQVDEADDGDGGDNGNGGATCEYVINSDWGSGFVAGIVITNNGSETINGWEVSWDYSGNTQVTNGWSAELSGTGPYTASNMSWNASIAPGSSVEFGFQGTGSAETPEVTGDICD</sequence>
<keyword evidence="5" id="KW-0326">Glycosidase</keyword>
<accession>A0A3N1P2Z2</accession>
<evidence type="ECO:0000313" key="8">
    <source>
        <dbReference type="EMBL" id="ROQ21577.1"/>
    </source>
</evidence>
<comment type="caution">
    <text evidence="8">The sequence shown here is derived from an EMBL/GenBank/DDBJ whole genome shotgun (WGS) entry which is preliminary data.</text>
</comment>
<feature type="domain" description="CBM2" evidence="7">
    <location>
        <begin position="440"/>
        <end position="544"/>
    </location>
</feature>